<evidence type="ECO:0000256" key="1">
    <source>
        <dbReference type="SAM" id="MobiDB-lite"/>
    </source>
</evidence>
<sequence length="995" mass="109531">MPPQEPAQPSMAASSQQVDYILIEAPKIAEAAEHGHRTLHSLLASLDPHLDTDAIVQAASNRRANVADLHIDLARQWLLNVHDLDTRAYLCHKLIPTLVLALDRLSMEVERRNLHDAVDHPASTCISSNFNLDGFAAAPGKNEQFSPIHYLAQFLFRNNPIPIHSTSPYAKEVNAISQILNVKLRKQQRKEARILDAARREAERKELAHQNQLRLETLAKRTIHLAESLTPQIASWTNALWRPDGFFSKSELLALVNDAQDSLNVQLDPDLRKAVSELSIHLAATMADDSHIKIFDFIQLLSASAAATWTDLMISNFMEIINIRIHAYSYDLLHAHNQFAALYPTFAKVDTTSPHGRKQWQAKTFELIEAASTSLPSNLRATVHTIYENNIEVSSGTTSSAEDEFKSYGRMLASTFGPVTLRRMLCLFEPIFTPFVVKPEVLPSIPNTSEPLEDVAKPTPARTSVVTVPVSLPQPVPAPETESSIDESVIQSILNLGHDVTIPSISALCTQALALLENATSITLLESSSKKDNDDNIAPIAVLRAVAGEKFGQVLEPGAVEYQVVGDAAVHRAEEGVWIPIIMNVDIQEQRRVMGVLYTKMADSNKKLLEAAAQALATSILCFDARQKALVLGDASIKYATEKSNVKADLYITEYIQNRPSLFLARPLPPNADSAESPYMVTSPYELVPVENNSDNAFLYDAILFNSATDSKPQDGGKITTAIPIMDSDTQGQPVALLAVRPEAVSDDGKGRLKSDDLDDVKHVAKIFSSGLKVLKHVGFGSLQQSDKKSDLDAENIDQTATTNLVFGKLMLSAVRHALGSLDTKSLAELRSYRRPPAVVHKICKAVLYIFGKKPSELKTWQATLKHVNHQLLNNMIAYDPTAPQKKIRFKRIASVLTTIPKGDVQAKSSKPIENMYTWLRVSLTLRDQAVEARKRRRDLFDDASITTDEASPADADGDGDEPFYEESADDGHAVEMESHLELATEGGDEAVGSD</sequence>
<dbReference type="CDD" id="cd22968">
    <property type="entry name" value="DD_EFCAB5"/>
    <property type="match status" value="1"/>
</dbReference>
<feature type="compositionally biased region" description="Basic and acidic residues" evidence="1">
    <location>
        <begin position="970"/>
        <end position="983"/>
    </location>
</feature>
<name>A0A507CMH1_9FUNG</name>
<dbReference type="STRING" id="286115.A0A507CMH1"/>
<comment type="caution">
    <text evidence="2">The sequence shown here is derived from an EMBL/GenBank/DDBJ whole genome shotgun (WGS) entry which is preliminary data.</text>
</comment>
<gene>
    <name evidence="2" type="ORF">SeMB42_g06260</name>
</gene>
<reference evidence="2 3" key="1">
    <citation type="journal article" date="2019" name="Sci. Rep.">
        <title>Comparative genomics of chytrid fungi reveal insights into the obligate biotrophic and pathogenic lifestyle of Synchytrium endobioticum.</title>
        <authorList>
            <person name="van de Vossenberg B.T.L.H."/>
            <person name="Warris S."/>
            <person name="Nguyen H.D.T."/>
            <person name="van Gent-Pelzer M.P.E."/>
            <person name="Joly D.L."/>
            <person name="van de Geest H.C."/>
            <person name="Bonants P.J.M."/>
            <person name="Smith D.S."/>
            <person name="Levesque C.A."/>
            <person name="van der Lee T.A.J."/>
        </authorList>
    </citation>
    <scope>NUCLEOTIDE SEQUENCE [LARGE SCALE GENOMIC DNA]</scope>
    <source>
        <strain evidence="2 3">MB42</strain>
    </source>
</reference>
<dbReference type="AlphaFoldDB" id="A0A507CMH1"/>
<dbReference type="Proteomes" id="UP000317494">
    <property type="component" value="Unassembled WGS sequence"/>
</dbReference>
<evidence type="ECO:0000313" key="2">
    <source>
        <dbReference type="EMBL" id="TPX39763.1"/>
    </source>
</evidence>
<organism evidence="2 3">
    <name type="scientific">Synchytrium endobioticum</name>
    <dbReference type="NCBI Taxonomy" id="286115"/>
    <lineage>
        <taxon>Eukaryota</taxon>
        <taxon>Fungi</taxon>
        <taxon>Fungi incertae sedis</taxon>
        <taxon>Chytridiomycota</taxon>
        <taxon>Chytridiomycota incertae sedis</taxon>
        <taxon>Chytridiomycetes</taxon>
        <taxon>Synchytriales</taxon>
        <taxon>Synchytriaceae</taxon>
        <taxon>Synchytrium</taxon>
    </lineage>
</organism>
<protein>
    <submittedName>
        <fullName evidence="2">Uncharacterized protein</fullName>
    </submittedName>
</protein>
<feature type="compositionally biased region" description="Acidic residues" evidence="1">
    <location>
        <begin position="956"/>
        <end position="969"/>
    </location>
</feature>
<accession>A0A507CMH1</accession>
<keyword evidence="3" id="KW-1185">Reference proteome</keyword>
<dbReference type="Gene3D" id="1.20.920.20">
    <property type="match status" value="1"/>
</dbReference>
<feature type="region of interest" description="Disordered" evidence="1">
    <location>
        <begin position="944"/>
        <end position="995"/>
    </location>
</feature>
<proteinExistence type="predicted"/>
<dbReference type="PANTHER" id="PTHR46788:SF1">
    <property type="entry name" value="EF-HAND CALCIUM-BINDING DOMAIN-CONTAINING PROTEIN 5"/>
    <property type="match status" value="1"/>
</dbReference>
<dbReference type="VEuPathDB" id="FungiDB:SeMB42_g06260"/>
<evidence type="ECO:0000313" key="3">
    <source>
        <dbReference type="Proteomes" id="UP000317494"/>
    </source>
</evidence>
<dbReference type="PANTHER" id="PTHR46788">
    <property type="entry name" value="EF-HAND CALCIUM-BINDING DOMAIN-CONTAINING PROTEIN 5"/>
    <property type="match status" value="1"/>
</dbReference>
<dbReference type="EMBL" id="QEAN01000340">
    <property type="protein sequence ID" value="TPX39763.1"/>
    <property type="molecule type" value="Genomic_DNA"/>
</dbReference>